<gene>
    <name evidence="2" type="ORF">BU16DRAFT_577783</name>
</gene>
<feature type="transmembrane region" description="Helical" evidence="1">
    <location>
        <begin position="577"/>
        <end position="600"/>
    </location>
</feature>
<name>A0A6A6RD73_9PEZI</name>
<dbReference type="Proteomes" id="UP000799750">
    <property type="component" value="Unassembled WGS sequence"/>
</dbReference>
<reference evidence="2" key="1">
    <citation type="journal article" date="2020" name="Stud. Mycol.">
        <title>101 Dothideomycetes genomes: a test case for predicting lifestyles and emergence of pathogens.</title>
        <authorList>
            <person name="Haridas S."/>
            <person name="Albert R."/>
            <person name="Binder M."/>
            <person name="Bloem J."/>
            <person name="Labutti K."/>
            <person name="Salamov A."/>
            <person name="Andreopoulos B."/>
            <person name="Baker S."/>
            <person name="Barry K."/>
            <person name="Bills G."/>
            <person name="Bluhm B."/>
            <person name="Cannon C."/>
            <person name="Castanera R."/>
            <person name="Culley D."/>
            <person name="Daum C."/>
            <person name="Ezra D."/>
            <person name="Gonzalez J."/>
            <person name="Henrissat B."/>
            <person name="Kuo A."/>
            <person name="Liang C."/>
            <person name="Lipzen A."/>
            <person name="Lutzoni F."/>
            <person name="Magnuson J."/>
            <person name="Mondo S."/>
            <person name="Nolan M."/>
            <person name="Ohm R."/>
            <person name="Pangilinan J."/>
            <person name="Park H.-J."/>
            <person name="Ramirez L."/>
            <person name="Alfaro M."/>
            <person name="Sun H."/>
            <person name="Tritt A."/>
            <person name="Yoshinaga Y."/>
            <person name="Zwiers L.-H."/>
            <person name="Turgeon B."/>
            <person name="Goodwin S."/>
            <person name="Spatafora J."/>
            <person name="Crous P."/>
            <person name="Grigoriev I."/>
        </authorList>
    </citation>
    <scope>NUCLEOTIDE SEQUENCE</scope>
    <source>
        <strain evidence="2">CBS 269.34</strain>
    </source>
</reference>
<keyword evidence="1" id="KW-0812">Transmembrane</keyword>
<dbReference type="Gene3D" id="3.80.10.10">
    <property type="entry name" value="Ribonuclease Inhibitor"/>
    <property type="match status" value="1"/>
</dbReference>
<keyword evidence="1" id="KW-1133">Transmembrane helix</keyword>
<evidence type="ECO:0000313" key="3">
    <source>
        <dbReference type="Proteomes" id="UP000799750"/>
    </source>
</evidence>
<organism evidence="2 3">
    <name type="scientific">Lophium mytilinum</name>
    <dbReference type="NCBI Taxonomy" id="390894"/>
    <lineage>
        <taxon>Eukaryota</taxon>
        <taxon>Fungi</taxon>
        <taxon>Dikarya</taxon>
        <taxon>Ascomycota</taxon>
        <taxon>Pezizomycotina</taxon>
        <taxon>Dothideomycetes</taxon>
        <taxon>Pleosporomycetidae</taxon>
        <taxon>Mytilinidiales</taxon>
        <taxon>Mytilinidiaceae</taxon>
        <taxon>Lophium</taxon>
    </lineage>
</organism>
<keyword evidence="3" id="KW-1185">Reference proteome</keyword>
<sequence>MVSSTEYDSCPHCDWKTHHQQSSDPQSNFRETFQPFYHSEYLTKFPKGKCGPESRDLEMGTSLTTPPDCLEEAIHTIDTWSLLANSLVSKVAGLEITSSVAPKCSIKLPAELAEIVIQQLEVYQDHGSFKSLTEASKLDIKNARQVSSEWKWAAIKSFAKVVESTTFVATKASMDGLKYLSEMPDITKWANTLTFSVVTFTGIPESWREHSSNSRKWATYKRRYYSEQTFRQSSEFMQYLSYSLPRFTKLQHIRYHPFTVDGFKQFPGRNPPNGNNYLPEEDMDGRSVLDYILEALSTSHSQLASLSTAGAPFYEDVNLCSEGLACHTIARLSPSYLPTVIGNLKQLNLSIFFPFDLSFSDDALALGGLLAAASKLERLELTLYDPAFTIFPRSIWTVLKDARQRGALQEARSIRLLLGGDSGTAVNDIREVFRGLKHLRHLALGNVNLNPTKSPVLGDWQPLWGDVFLWLKAQYKLETLWLLGPRVYNGPAVFEPSGLNSDDEGALDVDHRRALERALKSSPDSVAAEWDAFNMAARETRIARADLNAPDTLRFSVFEGEVRSSPPRRHAGPSLPLMLPLSIIILDLWMIIVYSIRLLMELD</sequence>
<evidence type="ECO:0000256" key="1">
    <source>
        <dbReference type="SAM" id="Phobius"/>
    </source>
</evidence>
<keyword evidence="1" id="KW-0472">Membrane</keyword>
<dbReference type="InterPro" id="IPR032675">
    <property type="entry name" value="LRR_dom_sf"/>
</dbReference>
<proteinExistence type="predicted"/>
<evidence type="ECO:0000313" key="2">
    <source>
        <dbReference type="EMBL" id="KAF2501690.1"/>
    </source>
</evidence>
<protein>
    <submittedName>
        <fullName evidence="2">Uncharacterized protein</fullName>
    </submittedName>
</protein>
<accession>A0A6A6RD73</accession>
<dbReference type="EMBL" id="MU004182">
    <property type="protein sequence ID" value="KAF2501690.1"/>
    <property type="molecule type" value="Genomic_DNA"/>
</dbReference>
<dbReference type="AlphaFoldDB" id="A0A6A6RD73"/>